<reference evidence="1 2" key="1">
    <citation type="submission" date="2018-10" db="EMBL/GenBank/DDBJ databases">
        <title>Genome sequencing of Pedobacter jejuensis TNB23.</title>
        <authorList>
            <person name="Cho Y.-J."/>
            <person name="Cho A."/>
            <person name="Kim O.-S."/>
        </authorList>
    </citation>
    <scope>NUCLEOTIDE SEQUENCE [LARGE SCALE GENOMIC DNA]</scope>
    <source>
        <strain evidence="1 2">TNB23</strain>
    </source>
</reference>
<evidence type="ECO:0000313" key="1">
    <source>
        <dbReference type="EMBL" id="RNL54440.1"/>
    </source>
</evidence>
<dbReference type="Proteomes" id="UP000274046">
    <property type="component" value="Unassembled WGS sequence"/>
</dbReference>
<protein>
    <submittedName>
        <fullName evidence="1">Uncharacterized protein</fullName>
    </submittedName>
</protein>
<gene>
    <name evidence="1" type="ORF">D7004_06495</name>
</gene>
<organism evidence="1 2">
    <name type="scientific">Pedobacter jejuensis</name>
    <dbReference type="NCBI Taxonomy" id="1268550"/>
    <lineage>
        <taxon>Bacteria</taxon>
        <taxon>Pseudomonadati</taxon>
        <taxon>Bacteroidota</taxon>
        <taxon>Sphingobacteriia</taxon>
        <taxon>Sphingobacteriales</taxon>
        <taxon>Sphingobacteriaceae</taxon>
        <taxon>Pedobacter</taxon>
    </lineage>
</organism>
<name>A0A3N0BXK9_9SPHI</name>
<keyword evidence="2" id="KW-1185">Reference proteome</keyword>
<evidence type="ECO:0000313" key="2">
    <source>
        <dbReference type="Proteomes" id="UP000274046"/>
    </source>
</evidence>
<dbReference type="AlphaFoldDB" id="A0A3N0BXK9"/>
<dbReference type="EMBL" id="RBEE01000011">
    <property type="protein sequence ID" value="RNL54440.1"/>
    <property type="molecule type" value="Genomic_DNA"/>
</dbReference>
<comment type="caution">
    <text evidence="1">The sequence shown here is derived from an EMBL/GenBank/DDBJ whole genome shotgun (WGS) entry which is preliminary data.</text>
</comment>
<sequence>QGFLRLLRLRPKLRFRLRLSKEQRIKNKDRGIKIGSTKVLIVSHQPFRNSKPQPPGLFKPDGNENPLWLYKHSHLPPKTPTKRL</sequence>
<accession>A0A3N0BXK9</accession>
<feature type="non-terminal residue" evidence="1">
    <location>
        <position position="1"/>
    </location>
</feature>
<proteinExistence type="predicted"/>